<keyword evidence="2" id="KW-1185">Reference proteome</keyword>
<dbReference type="Proteomes" id="UP001143856">
    <property type="component" value="Unassembled WGS sequence"/>
</dbReference>
<comment type="caution">
    <text evidence="1">The sequence shown here is derived from an EMBL/GenBank/DDBJ whole genome shotgun (WGS) entry which is preliminary data.</text>
</comment>
<gene>
    <name evidence="1" type="ORF">NUW58_g1986</name>
</gene>
<dbReference type="EMBL" id="JAPDGR010000238">
    <property type="protein sequence ID" value="KAJ2992986.1"/>
    <property type="molecule type" value="Genomic_DNA"/>
</dbReference>
<evidence type="ECO:0000313" key="1">
    <source>
        <dbReference type="EMBL" id="KAJ2992986.1"/>
    </source>
</evidence>
<name>A0ACC1PKA4_9PEZI</name>
<proteinExistence type="predicted"/>
<accession>A0ACC1PKA4</accession>
<sequence>MEYTRILTLAPASLPPTSILWYLFLTGIVLIALKLIYNVYFHPLASYPGPLYLVASDIPLAVYSLLGTSQYPLKAAHEKYGSIVRIAPSTLSYIQPQAWNDIYGYKKNAGGRAMLPKDPQFYNEMLLDKEAIPIASDEDAIPIRRSLNSAFSLRSLLEQEPMMQEHVGRLMLQFEKKSAKRDPADVQEWFTFSTFDINSDFAFGDDMGCVKNGRYHDWVRLVIDFFYITTLLHQCHKFWPLNRLLALCIPPSTRKMQENHNKASLERVRARMALDTDRHDFMYYFLNQAKKEKLSTKTIEAQATVVILAGSEASSVAETAVVYHILSHPNVHKRLQDEIRGAFGSIQDIKLQEVIRNLPYLDAVVQETLRLHTPLANGFTRWVPDKNGAVICGRHVPQGTVVTINHYCSNTSSSNFRNPMQFIPARWMGDEAYAEDNRDVVQPFSVGPRNCPGKQFALLNIKLTIAHLLWRFDLKLGEGTKDWAVGQRLYNGWVQPPLPVIMNKRA</sequence>
<reference evidence="1" key="1">
    <citation type="submission" date="2022-10" db="EMBL/GenBank/DDBJ databases">
        <title>Genome Sequence of Xylaria curta.</title>
        <authorList>
            <person name="Buettner E."/>
        </authorList>
    </citation>
    <scope>NUCLEOTIDE SEQUENCE</scope>
    <source>
        <strain evidence="1">Babe10</strain>
    </source>
</reference>
<protein>
    <submittedName>
        <fullName evidence="1">Uncharacterized protein</fullName>
    </submittedName>
</protein>
<organism evidence="1 2">
    <name type="scientific">Xylaria curta</name>
    <dbReference type="NCBI Taxonomy" id="42375"/>
    <lineage>
        <taxon>Eukaryota</taxon>
        <taxon>Fungi</taxon>
        <taxon>Dikarya</taxon>
        <taxon>Ascomycota</taxon>
        <taxon>Pezizomycotina</taxon>
        <taxon>Sordariomycetes</taxon>
        <taxon>Xylariomycetidae</taxon>
        <taxon>Xylariales</taxon>
        <taxon>Xylariaceae</taxon>
        <taxon>Xylaria</taxon>
    </lineage>
</organism>
<evidence type="ECO:0000313" key="2">
    <source>
        <dbReference type="Proteomes" id="UP001143856"/>
    </source>
</evidence>